<keyword evidence="4" id="KW-0812">Transmembrane</keyword>
<gene>
    <name evidence="6" type="ORF">EEJ31_05525</name>
</gene>
<comment type="similarity">
    <text evidence="1 3">Belongs to the short-chain dehydrogenases/reductases (SDR) family.</text>
</comment>
<keyword evidence="2" id="KW-0560">Oxidoreductase</keyword>
<evidence type="ECO:0000256" key="3">
    <source>
        <dbReference type="RuleBase" id="RU000363"/>
    </source>
</evidence>
<comment type="caution">
    <text evidence="6">The sequence shown here is derived from an EMBL/GenBank/DDBJ whole genome shotgun (WGS) entry which is preliminary data.</text>
</comment>
<dbReference type="GO" id="GO:0016491">
    <property type="term" value="F:oxidoreductase activity"/>
    <property type="evidence" value="ECO:0007669"/>
    <property type="project" value="UniProtKB-KW"/>
</dbReference>
<dbReference type="InterPro" id="IPR020904">
    <property type="entry name" value="Sc_DH/Rdtase_CS"/>
</dbReference>
<dbReference type="InterPro" id="IPR057326">
    <property type="entry name" value="KR_dom"/>
</dbReference>
<dbReference type="PANTHER" id="PTHR44196">
    <property type="entry name" value="DEHYDROGENASE/REDUCTASE SDR FAMILY MEMBER 7B"/>
    <property type="match status" value="1"/>
</dbReference>
<reference evidence="6 7" key="1">
    <citation type="submission" date="2018-11" db="EMBL/GenBank/DDBJ databases">
        <title>Cryobacterium sp. nov., isolated from rhizosphere soil of lettuce.</title>
        <authorList>
            <person name="Wang Y."/>
        </authorList>
    </citation>
    <scope>NUCLEOTIDE SEQUENCE [LARGE SCALE GENOMIC DNA]</scope>
    <source>
        <strain evidence="6 7">NEAU-85</strain>
    </source>
</reference>
<keyword evidence="4" id="KW-1133">Transmembrane helix</keyword>
<keyword evidence="7" id="KW-1185">Reference proteome</keyword>
<accession>A0A3M8LEW0</accession>
<dbReference type="InterPro" id="IPR002347">
    <property type="entry name" value="SDR_fam"/>
</dbReference>
<organism evidence="6 7">
    <name type="scientific">Cryobacterium tepidiphilum</name>
    <dbReference type="NCBI Taxonomy" id="2486026"/>
    <lineage>
        <taxon>Bacteria</taxon>
        <taxon>Bacillati</taxon>
        <taxon>Actinomycetota</taxon>
        <taxon>Actinomycetes</taxon>
        <taxon>Micrococcales</taxon>
        <taxon>Microbacteriaceae</taxon>
        <taxon>Cryobacterium</taxon>
    </lineage>
</organism>
<evidence type="ECO:0000313" key="7">
    <source>
        <dbReference type="Proteomes" id="UP000279859"/>
    </source>
</evidence>
<dbReference type="SUPFAM" id="SSF51735">
    <property type="entry name" value="NAD(P)-binding Rossmann-fold domains"/>
    <property type="match status" value="1"/>
</dbReference>
<dbReference type="SMART" id="SM00822">
    <property type="entry name" value="PKS_KR"/>
    <property type="match status" value="1"/>
</dbReference>
<proteinExistence type="inferred from homology"/>
<dbReference type="PRINTS" id="PR00081">
    <property type="entry name" value="GDHRDH"/>
</dbReference>
<dbReference type="NCBIfam" id="NF005495">
    <property type="entry name" value="PRK07109.1"/>
    <property type="match status" value="1"/>
</dbReference>
<protein>
    <submittedName>
        <fullName evidence="6">SDR family NAD(P)-dependent oxidoreductase</fullName>
    </submittedName>
</protein>
<sequence>MSRKNRVVVITGASSGIGRATALHFAADGDCVVLASRRRDALEEVAGQCEELGVPALVVPTDVTDADAVDALAAAAVARFGRIDVWVNAAGVSVFAEFVQVPLDDFRRVIDVNLMGYVYGSRAALIHMGLQGRGVLVNVASVLGEVPQPYTAAYGMSKAAVRALGVTLRSELQLRGLKHVHVSTVLPATIDTPFFRHAANYTGRKVLAMPPVYGPGKVARTIVGLAKDPRDEVAVGAFSKATVREHRRHPASVEWELAALTDKAQLSPHTPAPDTSGNLYAPPDDVATITGGWAGTQRMRLRTLLGWALLGGGAVAVWKAARRR</sequence>
<dbReference type="Gene3D" id="3.40.50.720">
    <property type="entry name" value="NAD(P)-binding Rossmann-like Domain"/>
    <property type="match status" value="1"/>
</dbReference>
<keyword evidence="4" id="KW-0472">Membrane</keyword>
<dbReference type="PRINTS" id="PR00080">
    <property type="entry name" value="SDRFAMILY"/>
</dbReference>
<evidence type="ECO:0000313" key="6">
    <source>
        <dbReference type="EMBL" id="RNE64026.1"/>
    </source>
</evidence>
<dbReference type="PANTHER" id="PTHR44196:SF1">
    <property type="entry name" value="DEHYDROGENASE_REDUCTASE SDR FAMILY MEMBER 7B"/>
    <property type="match status" value="1"/>
</dbReference>
<evidence type="ECO:0000256" key="4">
    <source>
        <dbReference type="SAM" id="Phobius"/>
    </source>
</evidence>
<evidence type="ECO:0000256" key="1">
    <source>
        <dbReference type="ARBA" id="ARBA00006484"/>
    </source>
</evidence>
<dbReference type="AlphaFoldDB" id="A0A3M8LEW0"/>
<evidence type="ECO:0000259" key="5">
    <source>
        <dbReference type="SMART" id="SM00822"/>
    </source>
</evidence>
<dbReference type="EMBL" id="RDSR01000006">
    <property type="protein sequence ID" value="RNE64026.1"/>
    <property type="molecule type" value="Genomic_DNA"/>
</dbReference>
<dbReference type="PROSITE" id="PS00061">
    <property type="entry name" value="ADH_SHORT"/>
    <property type="match status" value="1"/>
</dbReference>
<name>A0A3M8LEW0_9MICO</name>
<dbReference type="RefSeq" id="WP_123045298.1">
    <property type="nucleotide sequence ID" value="NZ_RDSR01000006.1"/>
</dbReference>
<dbReference type="InterPro" id="IPR036291">
    <property type="entry name" value="NAD(P)-bd_dom_sf"/>
</dbReference>
<dbReference type="Pfam" id="PF00106">
    <property type="entry name" value="adh_short"/>
    <property type="match status" value="1"/>
</dbReference>
<evidence type="ECO:0000256" key="2">
    <source>
        <dbReference type="ARBA" id="ARBA00023002"/>
    </source>
</evidence>
<dbReference type="OrthoDB" id="151996at2"/>
<feature type="transmembrane region" description="Helical" evidence="4">
    <location>
        <begin position="304"/>
        <end position="321"/>
    </location>
</feature>
<dbReference type="Proteomes" id="UP000279859">
    <property type="component" value="Unassembled WGS sequence"/>
</dbReference>
<dbReference type="GO" id="GO:0016020">
    <property type="term" value="C:membrane"/>
    <property type="evidence" value="ECO:0007669"/>
    <property type="project" value="TreeGrafter"/>
</dbReference>
<feature type="domain" description="Ketoreductase" evidence="5">
    <location>
        <begin position="6"/>
        <end position="152"/>
    </location>
</feature>